<dbReference type="Proteomes" id="UP001428290">
    <property type="component" value="Unassembled WGS sequence"/>
</dbReference>
<gene>
    <name evidence="1" type="ORF">Hgul01_01437</name>
</gene>
<keyword evidence="2" id="KW-1185">Reference proteome</keyword>
<comment type="caution">
    <text evidence="1">The sequence shown here is derived from an EMBL/GenBank/DDBJ whole genome shotgun (WGS) entry which is preliminary data.</text>
</comment>
<sequence>MAHTKAVTYNFKNRDFDASVNGEYIGSFPTDLDARMACNRLVLELIELDNRAVEDAEEAMAIGVVEPVAEASAEVPLFEVVDLIPMPAVTATTYANTPIDALARTMVILSRNWQRAIRAGRYTDAERIEAHEQAVRSQFRSLSCPALLPTPAAQQHPMTSRRINY</sequence>
<name>A0ABP9WX08_9CHLR</name>
<evidence type="ECO:0000313" key="2">
    <source>
        <dbReference type="Proteomes" id="UP001428290"/>
    </source>
</evidence>
<organism evidence="1 2">
    <name type="scientific">Herpetosiphon gulosus</name>
    <dbReference type="NCBI Taxonomy" id="1973496"/>
    <lineage>
        <taxon>Bacteria</taxon>
        <taxon>Bacillati</taxon>
        <taxon>Chloroflexota</taxon>
        <taxon>Chloroflexia</taxon>
        <taxon>Herpetosiphonales</taxon>
        <taxon>Herpetosiphonaceae</taxon>
        <taxon>Herpetosiphon</taxon>
    </lineage>
</organism>
<dbReference type="RefSeq" id="WP_345721273.1">
    <property type="nucleotide sequence ID" value="NZ_BAABRU010000004.1"/>
</dbReference>
<dbReference type="EMBL" id="BAABRU010000004">
    <property type="protein sequence ID" value="GAA5527649.1"/>
    <property type="molecule type" value="Genomic_DNA"/>
</dbReference>
<evidence type="ECO:0000313" key="1">
    <source>
        <dbReference type="EMBL" id="GAA5527649.1"/>
    </source>
</evidence>
<accession>A0ABP9WX08</accession>
<protein>
    <submittedName>
        <fullName evidence="1">Uncharacterized protein</fullName>
    </submittedName>
</protein>
<proteinExistence type="predicted"/>
<reference evidence="1 2" key="1">
    <citation type="submission" date="2024-02" db="EMBL/GenBank/DDBJ databases">
        <title>Herpetosiphon gulosus NBRC 112829.</title>
        <authorList>
            <person name="Ichikawa N."/>
            <person name="Katano-Makiyama Y."/>
            <person name="Hidaka K."/>
        </authorList>
    </citation>
    <scope>NUCLEOTIDE SEQUENCE [LARGE SCALE GENOMIC DNA]</scope>
    <source>
        <strain evidence="1 2">NBRC 112829</strain>
    </source>
</reference>